<dbReference type="OrthoDB" id="4408652at2"/>
<comment type="activity regulation">
    <text evidence="10">Na(+) is not transported, but it plays an essential structural role and its presence is essential for fluoride channel function.</text>
</comment>
<comment type="similarity">
    <text evidence="7 10">Belongs to the fluoride channel Fluc/FEX (TC 1.A.43) family.</text>
</comment>
<feature type="transmembrane region" description="Helical" evidence="10">
    <location>
        <begin position="107"/>
        <end position="130"/>
    </location>
</feature>
<name>A0A5B0ELY4_9MICC</name>
<dbReference type="EMBL" id="VOBL01000004">
    <property type="protein sequence ID" value="KAA0978760.1"/>
    <property type="molecule type" value="Genomic_DNA"/>
</dbReference>
<keyword evidence="5 10" id="KW-0472">Membrane</keyword>
<evidence type="ECO:0000313" key="12">
    <source>
        <dbReference type="Proteomes" id="UP000323856"/>
    </source>
</evidence>
<comment type="subcellular location">
    <subcellularLocation>
        <location evidence="1 10">Cell membrane</location>
        <topology evidence="1 10">Multi-pass membrane protein</topology>
    </subcellularLocation>
</comment>
<protein>
    <recommendedName>
        <fullName evidence="10">Fluoride-specific ion channel FluC</fullName>
    </recommendedName>
</protein>
<dbReference type="Pfam" id="PF02537">
    <property type="entry name" value="CRCB"/>
    <property type="match status" value="1"/>
</dbReference>
<comment type="catalytic activity">
    <reaction evidence="8">
        <text>fluoride(in) = fluoride(out)</text>
        <dbReference type="Rhea" id="RHEA:76159"/>
        <dbReference type="ChEBI" id="CHEBI:17051"/>
    </reaction>
    <physiologicalReaction direction="left-to-right" evidence="8">
        <dbReference type="Rhea" id="RHEA:76160"/>
    </physiologicalReaction>
</comment>
<organism evidence="11 12">
    <name type="scientific">Paeniglutamicibacter gangotriensis</name>
    <dbReference type="NCBI Taxonomy" id="254787"/>
    <lineage>
        <taxon>Bacteria</taxon>
        <taxon>Bacillati</taxon>
        <taxon>Actinomycetota</taxon>
        <taxon>Actinomycetes</taxon>
        <taxon>Micrococcales</taxon>
        <taxon>Micrococcaceae</taxon>
        <taxon>Paeniglutamicibacter</taxon>
    </lineage>
</organism>
<evidence type="ECO:0000256" key="3">
    <source>
        <dbReference type="ARBA" id="ARBA00022692"/>
    </source>
</evidence>
<evidence type="ECO:0000256" key="7">
    <source>
        <dbReference type="ARBA" id="ARBA00035120"/>
    </source>
</evidence>
<accession>A0A5B0ELY4</accession>
<feature type="binding site" evidence="10">
    <location>
        <position position="88"/>
    </location>
    <ligand>
        <name>Na(+)</name>
        <dbReference type="ChEBI" id="CHEBI:29101"/>
        <note>structural</note>
    </ligand>
</feature>
<feature type="transmembrane region" description="Helical" evidence="10">
    <location>
        <begin position="46"/>
        <end position="65"/>
    </location>
</feature>
<keyword evidence="4 10" id="KW-1133">Transmembrane helix</keyword>
<feature type="binding site" evidence="10">
    <location>
        <position position="91"/>
    </location>
    <ligand>
        <name>Na(+)</name>
        <dbReference type="ChEBI" id="CHEBI:29101"/>
        <note>structural</note>
    </ligand>
</feature>
<sequence length="153" mass="15406">MAGSPVHCPAAPRSTGQNFAAVAVGGFCGAALRVGLGMWFPDGPGFPSTTLGINVAGTAALGALTSHWKLSRRSPEWLRAGIGTGFLGAFTTFSTLILFVLGAERGLGLLDVVLSLGLCVAAGWAAMALVDHLGDGGRPSGQHPDRPEPGSGP</sequence>
<reference evidence="11 12" key="1">
    <citation type="submission" date="2019-07" db="EMBL/GenBank/DDBJ databases">
        <title>Analysis of the biochemical properties, biological activity and biotechnological potential of siderophores and biosurfactants produced by Antarctic psychrotolerant bacteria.</title>
        <authorList>
            <person name="Styczynski M."/>
            <person name="Krucon T."/>
            <person name="Decewicz P."/>
            <person name="Dziewit L."/>
        </authorList>
    </citation>
    <scope>NUCLEOTIDE SEQUENCE [LARGE SCALE GENOMIC DNA]</scope>
    <source>
        <strain evidence="11 12">ANT_H27</strain>
    </source>
</reference>
<dbReference type="GO" id="GO:0005886">
    <property type="term" value="C:plasma membrane"/>
    <property type="evidence" value="ECO:0007669"/>
    <property type="project" value="UniProtKB-SubCell"/>
</dbReference>
<keyword evidence="3 10" id="KW-0812">Transmembrane</keyword>
<evidence type="ECO:0000256" key="9">
    <source>
        <dbReference type="ARBA" id="ARBA00049940"/>
    </source>
</evidence>
<evidence type="ECO:0000256" key="10">
    <source>
        <dbReference type="HAMAP-Rule" id="MF_00454"/>
    </source>
</evidence>
<feature type="transmembrane region" description="Helical" evidence="10">
    <location>
        <begin position="77"/>
        <end position="101"/>
    </location>
</feature>
<keyword evidence="10" id="KW-0479">Metal-binding</keyword>
<evidence type="ECO:0000256" key="4">
    <source>
        <dbReference type="ARBA" id="ARBA00022989"/>
    </source>
</evidence>
<keyword evidence="10" id="KW-0813">Transport</keyword>
<dbReference type="AlphaFoldDB" id="A0A5B0ELY4"/>
<keyword evidence="2 10" id="KW-1003">Cell membrane</keyword>
<evidence type="ECO:0000256" key="6">
    <source>
        <dbReference type="ARBA" id="ARBA00023303"/>
    </source>
</evidence>
<evidence type="ECO:0000313" key="11">
    <source>
        <dbReference type="EMBL" id="KAA0978760.1"/>
    </source>
</evidence>
<comment type="caution">
    <text evidence="11">The sequence shown here is derived from an EMBL/GenBank/DDBJ whole genome shotgun (WGS) entry which is preliminary data.</text>
</comment>
<evidence type="ECO:0000256" key="8">
    <source>
        <dbReference type="ARBA" id="ARBA00035585"/>
    </source>
</evidence>
<dbReference type="GO" id="GO:0062054">
    <property type="term" value="F:fluoride channel activity"/>
    <property type="evidence" value="ECO:0007669"/>
    <property type="project" value="UniProtKB-UniRule"/>
</dbReference>
<evidence type="ECO:0000256" key="2">
    <source>
        <dbReference type="ARBA" id="ARBA00022475"/>
    </source>
</evidence>
<dbReference type="GO" id="GO:0046872">
    <property type="term" value="F:metal ion binding"/>
    <property type="evidence" value="ECO:0007669"/>
    <property type="project" value="UniProtKB-KW"/>
</dbReference>
<evidence type="ECO:0000256" key="5">
    <source>
        <dbReference type="ARBA" id="ARBA00023136"/>
    </source>
</evidence>
<feature type="transmembrane region" description="Helical" evidence="10">
    <location>
        <begin position="19"/>
        <end position="40"/>
    </location>
</feature>
<dbReference type="HAMAP" id="MF_00454">
    <property type="entry name" value="FluC"/>
    <property type="match status" value="1"/>
</dbReference>
<evidence type="ECO:0000256" key="1">
    <source>
        <dbReference type="ARBA" id="ARBA00004651"/>
    </source>
</evidence>
<dbReference type="InterPro" id="IPR003691">
    <property type="entry name" value="FluC"/>
</dbReference>
<gene>
    <name evidence="10" type="primary">fluC</name>
    <name evidence="10" type="synonym">crcB</name>
    <name evidence="11" type="ORF">FQ154_05920</name>
</gene>
<comment type="function">
    <text evidence="9 10">Fluoride-specific ion channel. Important for reducing fluoride concentration in the cell, thus reducing its toxicity.</text>
</comment>
<dbReference type="Proteomes" id="UP000323856">
    <property type="component" value="Unassembled WGS sequence"/>
</dbReference>
<keyword evidence="10" id="KW-0915">Sodium</keyword>
<keyword evidence="10" id="KW-0406">Ion transport</keyword>
<keyword evidence="6 10" id="KW-0407">Ion channel</keyword>
<dbReference type="GO" id="GO:0140114">
    <property type="term" value="P:cellular detoxification of fluoride"/>
    <property type="evidence" value="ECO:0007669"/>
    <property type="project" value="UniProtKB-UniRule"/>
</dbReference>
<proteinExistence type="inferred from homology"/>